<proteinExistence type="predicted"/>
<evidence type="ECO:0000313" key="1">
    <source>
        <dbReference type="Proteomes" id="UP000887580"/>
    </source>
</evidence>
<dbReference type="WBParaSite" id="PS1159_v2.g9487.t1">
    <property type="protein sequence ID" value="PS1159_v2.g9487.t1"/>
    <property type="gene ID" value="PS1159_v2.g9487"/>
</dbReference>
<evidence type="ECO:0000313" key="2">
    <source>
        <dbReference type="WBParaSite" id="PS1159_v2.g9487.t1"/>
    </source>
</evidence>
<reference evidence="2" key="1">
    <citation type="submission" date="2022-11" db="UniProtKB">
        <authorList>
            <consortium name="WormBaseParasite"/>
        </authorList>
    </citation>
    <scope>IDENTIFICATION</scope>
</reference>
<accession>A0AC35GX06</accession>
<dbReference type="Proteomes" id="UP000887580">
    <property type="component" value="Unplaced"/>
</dbReference>
<protein>
    <submittedName>
        <fullName evidence="2">BTB domain-containing protein</fullName>
    </submittedName>
</protein>
<sequence>MPGNASAANDTSLSLEPQTVSVSSKDCMPPGIDDIPQYQLKDPYSLAKKPQRFVQSISSQGAALVDDKKENALTSERYTQVRGSTVTLPSLVQSPDKEIVATILKAASVVSPKNDNVTVSTSRPVSQVPVTIKTNVEQQTDETAAVSSPLQAASKLGLAMYALPKKDFSFELENGKMVPIHKNVLAVQSSHFYQQFYKSNDGSDSENVHDFDEEAVTLMVKACYQQHFDESILEENVCEQLVKLAAKYKIQCVMNLLPQYLSKQITEENVCSIAVRACETNDSALRQKCATFIADFLPQLPGIENLPIEFGKEIIRAAKNKK</sequence>
<organism evidence="1 2">
    <name type="scientific">Panagrolaimus sp. PS1159</name>
    <dbReference type="NCBI Taxonomy" id="55785"/>
    <lineage>
        <taxon>Eukaryota</taxon>
        <taxon>Metazoa</taxon>
        <taxon>Ecdysozoa</taxon>
        <taxon>Nematoda</taxon>
        <taxon>Chromadorea</taxon>
        <taxon>Rhabditida</taxon>
        <taxon>Tylenchina</taxon>
        <taxon>Panagrolaimomorpha</taxon>
        <taxon>Panagrolaimoidea</taxon>
        <taxon>Panagrolaimidae</taxon>
        <taxon>Panagrolaimus</taxon>
    </lineage>
</organism>
<name>A0AC35GX06_9BILA</name>